<dbReference type="OrthoDB" id="4664297at2759"/>
<dbReference type="AlphaFoldDB" id="A0A0L0N6P6"/>
<organism evidence="1 2">
    <name type="scientific">Tolypocladium ophioglossoides (strain CBS 100239)</name>
    <name type="common">Snaketongue truffleclub</name>
    <name type="synonym">Elaphocordyceps ophioglossoides</name>
    <dbReference type="NCBI Taxonomy" id="1163406"/>
    <lineage>
        <taxon>Eukaryota</taxon>
        <taxon>Fungi</taxon>
        <taxon>Dikarya</taxon>
        <taxon>Ascomycota</taxon>
        <taxon>Pezizomycotina</taxon>
        <taxon>Sordariomycetes</taxon>
        <taxon>Hypocreomycetidae</taxon>
        <taxon>Hypocreales</taxon>
        <taxon>Ophiocordycipitaceae</taxon>
        <taxon>Tolypocladium</taxon>
    </lineage>
</organism>
<gene>
    <name evidence="1" type="ORF">TOPH_05683</name>
</gene>
<reference evidence="1 2" key="1">
    <citation type="journal article" date="2015" name="BMC Genomics">
        <title>The genome of the truffle-parasite Tolypocladium ophioglossoides and the evolution of antifungal peptaibiotics.</title>
        <authorList>
            <person name="Quandt C.A."/>
            <person name="Bushley K.E."/>
            <person name="Spatafora J.W."/>
        </authorList>
    </citation>
    <scope>NUCLEOTIDE SEQUENCE [LARGE SCALE GENOMIC DNA]</scope>
    <source>
        <strain evidence="1 2">CBS 100239</strain>
    </source>
</reference>
<dbReference type="Proteomes" id="UP000036947">
    <property type="component" value="Unassembled WGS sequence"/>
</dbReference>
<evidence type="ECO:0000313" key="2">
    <source>
        <dbReference type="Proteomes" id="UP000036947"/>
    </source>
</evidence>
<protein>
    <submittedName>
        <fullName evidence="1">Uncharacterized protein</fullName>
    </submittedName>
</protein>
<sequence>MWPPPDDCLIVVGAGAAATNDLVLKAPTVPVDKLSGKATVALNGRWMAVWDRSRDRLSDREVENSSSSAFAGDFATKDLEATIRQWV</sequence>
<evidence type="ECO:0000313" key="1">
    <source>
        <dbReference type="EMBL" id="KND89747.1"/>
    </source>
</evidence>
<keyword evidence="2" id="KW-1185">Reference proteome</keyword>
<dbReference type="EMBL" id="LFRF01000017">
    <property type="protein sequence ID" value="KND89747.1"/>
    <property type="molecule type" value="Genomic_DNA"/>
</dbReference>
<comment type="caution">
    <text evidence="1">The sequence shown here is derived from an EMBL/GenBank/DDBJ whole genome shotgun (WGS) entry which is preliminary data.</text>
</comment>
<name>A0A0L0N6P6_TOLOC</name>
<proteinExistence type="predicted"/>
<accession>A0A0L0N6P6</accession>